<dbReference type="SUPFAM" id="SSF53756">
    <property type="entry name" value="UDP-Glycosyltransferase/glycogen phosphorylase"/>
    <property type="match status" value="1"/>
</dbReference>
<dbReference type="Gene3D" id="3.40.50.2000">
    <property type="entry name" value="Glycogen Phosphorylase B"/>
    <property type="match status" value="1"/>
</dbReference>
<reference evidence="1" key="3">
    <citation type="submission" date="2016-01" db="EMBL/GenBank/DDBJ databases">
        <authorList>
            <person name="Oliw E.H."/>
        </authorList>
    </citation>
    <scope>NUCLEOTIDE SEQUENCE [LARGE SCALE GENOMIC DNA]</scope>
    <source>
        <strain evidence="1">GED7749B</strain>
    </source>
</reference>
<dbReference type="AlphaFoldDB" id="A0A133KM70"/>
<accession>A0A133KM70</accession>
<dbReference type="Proteomes" id="UP000070376">
    <property type="component" value="Unassembled WGS sequence"/>
</dbReference>
<evidence type="ECO:0000313" key="2">
    <source>
        <dbReference type="EMBL" id="KYC58855.1"/>
    </source>
</evidence>
<organism evidence="1 3">
    <name type="scientific">Heyndrickxia coagulans</name>
    <name type="common">Weizmannia coagulans</name>
    <dbReference type="NCBI Taxonomy" id="1398"/>
    <lineage>
        <taxon>Bacteria</taxon>
        <taxon>Bacillati</taxon>
        <taxon>Bacillota</taxon>
        <taxon>Bacilli</taxon>
        <taxon>Bacillales</taxon>
        <taxon>Bacillaceae</taxon>
        <taxon>Heyndrickxia</taxon>
    </lineage>
</organism>
<dbReference type="Proteomes" id="UP000075288">
    <property type="component" value="Unassembled WGS sequence"/>
</dbReference>
<comment type="caution">
    <text evidence="1">The sequence shown here is derived from an EMBL/GenBank/DDBJ whole genome shotgun (WGS) entry which is preliminary data.</text>
</comment>
<dbReference type="OMA" id="FATGWET"/>
<dbReference type="RefSeq" id="WP_013860044.1">
    <property type="nucleotide sequence ID" value="NZ_CP064767.1"/>
</dbReference>
<dbReference type="PATRIC" id="fig|1398.22.peg.2269"/>
<name>A0A133KM70_HEYCO</name>
<evidence type="ECO:0000313" key="3">
    <source>
        <dbReference type="Proteomes" id="UP000070376"/>
    </source>
</evidence>
<dbReference type="GO" id="GO:0030247">
    <property type="term" value="F:polysaccharide binding"/>
    <property type="evidence" value="ECO:0007669"/>
    <property type="project" value="InterPro"/>
</dbReference>
<proteinExistence type="predicted"/>
<reference evidence="2 4" key="1">
    <citation type="submission" date="2016-01" db="EMBL/GenBank/DDBJ databases">
        <title>Genome Sequences of Twelve Sporeforming Bacillus Species Isolated from Foods.</title>
        <authorList>
            <person name="Berendsen E.M."/>
            <person name="Wells-Bennik M.H."/>
            <person name="Krawcyk A.O."/>
            <person name="De Jong A."/>
            <person name="Holsappel S."/>
            <person name="Eijlander R.T."/>
            <person name="Kuipers O.P."/>
        </authorList>
    </citation>
    <scope>NUCLEOTIDE SEQUENCE [LARGE SCALE GENOMIC DNA]</scope>
    <source>
        <strain evidence="2 4">B4098</strain>
    </source>
</reference>
<evidence type="ECO:0008006" key="5">
    <source>
        <dbReference type="Google" id="ProtNLM"/>
    </source>
</evidence>
<evidence type="ECO:0000313" key="4">
    <source>
        <dbReference type="Proteomes" id="UP000075288"/>
    </source>
</evidence>
<evidence type="ECO:0000313" key="1">
    <source>
        <dbReference type="EMBL" id="KWZ80557.1"/>
    </source>
</evidence>
<dbReference type="Gene3D" id="3.40.50.11090">
    <property type="match status" value="1"/>
</dbReference>
<protein>
    <recommendedName>
        <fullName evidence="5">Glycosyltransferase</fullName>
    </recommendedName>
</protein>
<dbReference type="EMBL" id="LRPN01000090">
    <property type="protein sequence ID" value="KWZ80557.1"/>
    <property type="molecule type" value="Genomic_DNA"/>
</dbReference>
<gene>
    <name evidence="2" type="ORF">B4098_2373</name>
    <name evidence="1" type="ORF">HMPREF3213_02263</name>
</gene>
<reference evidence="3" key="2">
    <citation type="submission" date="2016-01" db="EMBL/GenBank/DDBJ databases">
        <authorList>
            <person name="Mitreva M."/>
            <person name="Pepin K.H."/>
            <person name="Mihindukulasuriya K.A."/>
            <person name="Fulton R."/>
            <person name="Fronick C."/>
            <person name="O'Laughlin M."/>
            <person name="Miner T."/>
            <person name="Herter B."/>
            <person name="Rosa B.A."/>
            <person name="Cordes M."/>
            <person name="Tomlinson C."/>
            <person name="Wollam A."/>
            <person name="Palsikar V.B."/>
            <person name="Mardis E.R."/>
            <person name="Wilson R.K."/>
        </authorList>
    </citation>
    <scope>NUCLEOTIDE SEQUENCE [LARGE SCALE GENOMIC DNA]</scope>
    <source>
        <strain evidence="3">GED7749B</strain>
    </source>
</reference>
<dbReference type="EMBL" id="LQYG01000118">
    <property type="protein sequence ID" value="KYC58855.1"/>
    <property type="molecule type" value="Genomic_DNA"/>
</dbReference>
<sequence length="387" mass="44855">MKPIATPFPPVSMGDIHVYDDIIQYFNFKQVKQALPHRPKSITFVTTGIIPYDGGQTTMLHLGTELSKLGFQVYYLSYFSQPRKAMEINAEFNYAGYQGTCLDVSALKTHQSDIWIGTLWESVYVFKDKPGYKMYFVQDYEPYFYPFGDRYYLAKKTYELGLHMVSLGPWCAEMIEKECRVQSPLDVIRFPVDMEQYPFHPRNFLDYKKKKEFRIAVYTKWDSPRRAPITIQIVLNNFLKLCQKHGYQLDIVYFGTDQSAQFINGKNLGQLTKKELHELYLKSDFGIAPSMTNFSLVPYEMMSSGLPVIDFYEGTGRSFMPENCALFCHLDEQSLFQTFQNAISHPGHIAETVKNAQAHLNTVTWKETIKDFINVINTIQSKNRIVS</sequence>
<dbReference type="GeneID" id="93259104"/>